<feature type="compositionally biased region" description="Basic residues" evidence="1">
    <location>
        <begin position="56"/>
        <end position="67"/>
    </location>
</feature>
<accession>A0A6J4SVP1</accession>
<feature type="compositionally biased region" description="Basic residues" evidence="1">
    <location>
        <begin position="154"/>
        <end position="169"/>
    </location>
</feature>
<protein>
    <submittedName>
        <fullName evidence="2">Uncharacterized protein</fullName>
    </submittedName>
</protein>
<feature type="compositionally biased region" description="Basic residues" evidence="1">
    <location>
        <begin position="108"/>
        <end position="128"/>
    </location>
</feature>
<dbReference type="EMBL" id="CADCVT010000223">
    <property type="protein sequence ID" value="CAA9506339.1"/>
    <property type="molecule type" value="Genomic_DNA"/>
</dbReference>
<feature type="compositionally biased region" description="Basic and acidic residues" evidence="1">
    <location>
        <begin position="224"/>
        <end position="244"/>
    </location>
</feature>
<sequence>APSPRHPGRRPPGDRVAGRGGRLLRRREAAGASRDGPGDGQLGGDVLREPQAPRDRHARRDGRHAGPRRPGEEARLRGRDRPALARRHRSAPRRRGHQEGPHQPERAHRLRRPLRQRRPDRRRRLRQRLGHDDAHGPREVVRERPDQPDARLRVVQRRGGGHARVRPARRVLQGGRQGGPRDARLRHGRHRLARREDRPDQLPVHVARRRGRRVRRPSTARQLRRPEVPQRAEQGRGPRAEHTQLRRGVVGRAGLPDTALGGHAHRRQLPRLPQARRHDGEDRRGRGRPDVLRAGTAQHAPLLVLHRVDARQRAARGARRRDRQRRLDVRRQRLERRGRPDLRRDVGLRRRHHRHRHDRHARVRARGHVHRDRERRRQPVAEGAQHRDRPGAGPRQAVRRRPGRDRPARGAHDAAAYDAEPQDREDEEGHRALPHHARALEEEGRQAPRRASVPQGQDGQAARGRTQARRREAPCRGAQARRRPQAPRPL</sequence>
<feature type="compositionally biased region" description="Basic and acidic residues" evidence="1">
    <location>
        <begin position="129"/>
        <end position="152"/>
    </location>
</feature>
<feature type="compositionally biased region" description="Low complexity" evidence="1">
    <location>
        <begin position="455"/>
        <end position="465"/>
    </location>
</feature>
<reference evidence="2" key="1">
    <citation type="submission" date="2020-02" db="EMBL/GenBank/DDBJ databases">
        <authorList>
            <person name="Meier V. D."/>
        </authorList>
    </citation>
    <scope>NUCLEOTIDE SEQUENCE</scope>
    <source>
        <strain evidence="2">AVDCRST_MAG85</strain>
    </source>
</reference>
<feature type="compositionally biased region" description="Basic and acidic residues" evidence="1">
    <location>
        <begin position="97"/>
        <end position="107"/>
    </location>
</feature>
<feature type="compositionally biased region" description="Basic and acidic residues" evidence="1">
    <location>
        <begin position="371"/>
        <end position="390"/>
    </location>
</feature>
<feature type="compositionally biased region" description="Basic residues" evidence="1">
    <location>
        <begin position="84"/>
        <end position="96"/>
    </location>
</feature>
<evidence type="ECO:0000313" key="2">
    <source>
        <dbReference type="EMBL" id="CAA9506339.1"/>
    </source>
</evidence>
<name>A0A6J4SVP1_9ACTN</name>
<feature type="non-terminal residue" evidence="2">
    <location>
        <position position="1"/>
    </location>
</feature>
<gene>
    <name evidence="2" type="ORF">AVDCRST_MAG85-2064</name>
</gene>
<dbReference type="AlphaFoldDB" id="A0A6J4SVP1"/>
<feature type="compositionally biased region" description="Basic residues" evidence="1">
    <location>
        <begin position="206"/>
        <end position="218"/>
    </location>
</feature>
<proteinExistence type="predicted"/>
<feature type="compositionally biased region" description="Basic residues" evidence="1">
    <location>
        <begin position="313"/>
        <end position="324"/>
    </location>
</feature>
<feature type="compositionally biased region" description="Basic and acidic residues" evidence="1">
    <location>
        <begin position="69"/>
        <end position="83"/>
    </location>
</feature>
<organism evidence="2">
    <name type="scientific">uncultured Solirubrobacteraceae bacterium</name>
    <dbReference type="NCBI Taxonomy" id="1162706"/>
    <lineage>
        <taxon>Bacteria</taxon>
        <taxon>Bacillati</taxon>
        <taxon>Actinomycetota</taxon>
        <taxon>Thermoleophilia</taxon>
        <taxon>Solirubrobacterales</taxon>
        <taxon>Solirubrobacteraceae</taxon>
        <taxon>environmental samples</taxon>
    </lineage>
</organism>
<feature type="region of interest" description="Disordered" evidence="1">
    <location>
        <begin position="1"/>
        <end position="298"/>
    </location>
</feature>
<feature type="region of interest" description="Disordered" evidence="1">
    <location>
        <begin position="311"/>
        <end position="490"/>
    </location>
</feature>
<feature type="compositionally biased region" description="Basic and acidic residues" evidence="1">
    <location>
        <begin position="325"/>
        <end position="348"/>
    </location>
</feature>
<evidence type="ECO:0000256" key="1">
    <source>
        <dbReference type="SAM" id="MobiDB-lite"/>
    </source>
</evidence>
<feature type="compositionally biased region" description="Basic and acidic residues" evidence="1">
    <location>
        <begin position="46"/>
        <end position="55"/>
    </location>
</feature>
<feature type="compositionally biased region" description="Basic residues" evidence="1">
    <location>
        <begin position="349"/>
        <end position="370"/>
    </location>
</feature>
<feature type="compositionally biased region" description="Basic residues" evidence="1">
    <location>
        <begin position="479"/>
        <end position="490"/>
    </location>
</feature>
<feature type="non-terminal residue" evidence="2">
    <location>
        <position position="490"/>
    </location>
</feature>
<feature type="compositionally biased region" description="Basic and acidic residues" evidence="1">
    <location>
        <begin position="276"/>
        <end position="291"/>
    </location>
</feature>